<comment type="caution">
    <text evidence="1">The sequence shown here is derived from an EMBL/GenBank/DDBJ whole genome shotgun (WGS) entry which is preliminary data.</text>
</comment>
<organism evidence="1 2">
    <name type="scientific">Portunus trituberculatus</name>
    <name type="common">Swimming crab</name>
    <name type="synonym">Neptunus trituberculatus</name>
    <dbReference type="NCBI Taxonomy" id="210409"/>
    <lineage>
        <taxon>Eukaryota</taxon>
        <taxon>Metazoa</taxon>
        <taxon>Ecdysozoa</taxon>
        <taxon>Arthropoda</taxon>
        <taxon>Crustacea</taxon>
        <taxon>Multicrustacea</taxon>
        <taxon>Malacostraca</taxon>
        <taxon>Eumalacostraca</taxon>
        <taxon>Eucarida</taxon>
        <taxon>Decapoda</taxon>
        <taxon>Pleocyemata</taxon>
        <taxon>Brachyura</taxon>
        <taxon>Eubrachyura</taxon>
        <taxon>Portunoidea</taxon>
        <taxon>Portunidae</taxon>
        <taxon>Portuninae</taxon>
        <taxon>Portunus</taxon>
    </lineage>
</organism>
<keyword evidence="2" id="KW-1185">Reference proteome</keyword>
<proteinExistence type="predicted"/>
<dbReference type="AlphaFoldDB" id="A0A5B7EU19"/>
<accession>A0A5B7EU19</accession>
<protein>
    <submittedName>
        <fullName evidence="1">Uncharacterized protein</fullName>
    </submittedName>
</protein>
<sequence>MHLNPLIQSLADDRSELFDSIDHHEEDGDAGVVLMFHHIDLLGTQEGGEAQTQHWIPASSSHGLVLYEYRPLCFNSVSRKYCDQHRA</sequence>
<dbReference type="EMBL" id="VSRR010003591">
    <property type="protein sequence ID" value="MPC36728.1"/>
    <property type="molecule type" value="Genomic_DNA"/>
</dbReference>
<name>A0A5B7EU19_PORTR</name>
<evidence type="ECO:0000313" key="2">
    <source>
        <dbReference type="Proteomes" id="UP000324222"/>
    </source>
</evidence>
<dbReference type="Proteomes" id="UP000324222">
    <property type="component" value="Unassembled WGS sequence"/>
</dbReference>
<gene>
    <name evidence="1" type="ORF">E2C01_030197</name>
</gene>
<reference evidence="1 2" key="1">
    <citation type="submission" date="2019-05" db="EMBL/GenBank/DDBJ databases">
        <title>Another draft genome of Portunus trituberculatus and its Hox gene families provides insights of decapod evolution.</title>
        <authorList>
            <person name="Jeong J.-H."/>
            <person name="Song I."/>
            <person name="Kim S."/>
            <person name="Choi T."/>
            <person name="Kim D."/>
            <person name="Ryu S."/>
            <person name="Kim W."/>
        </authorList>
    </citation>
    <scope>NUCLEOTIDE SEQUENCE [LARGE SCALE GENOMIC DNA]</scope>
    <source>
        <tissue evidence="1">Muscle</tissue>
    </source>
</reference>
<evidence type="ECO:0000313" key="1">
    <source>
        <dbReference type="EMBL" id="MPC36728.1"/>
    </source>
</evidence>